<accession>A0A318EV12</accession>
<feature type="transmembrane region" description="Helical" evidence="6">
    <location>
        <begin position="402"/>
        <end position="423"/>
    </location>
</feature>
<keyword evidence="4 6" id="KW-1133">Transmembrane helix</keyword>
<feature type="transmembrane region" description="Helical" evidence="6">
    <location>
        <begin position="495"/>
        <end position="515"/>
    </location>
</feature>
<dbReference type="CDD" id="cd13124">
    <property type="entry name" value="MATE_SpoVB_like"/>
    <property type="match status" value="1"/>
</dbReference>
<proteinExistence type="predicted"/>
<feature type="transmembrane region" description="Helical" evidence="6">
    <location>
        <begin position="121"/>
        <end position="143"/>
    </location>
</feature>
<dbReference type="RefSeq" id="WP_110291313.1">
    <property type="nucleotide sequence ID" value="NZ_QICS01000007.1"/>
</dbReference>
<evidence type="ECO:0000256" key="1">
    <source>
        <dbReference type="ARBA" id="ARBA00004651"/>
    </source>
</evidence>
<dbReference type="PIRSF" id="PIRSF038958">
    <property type="entry name" value="PG_synth_SpoVB"/>
    <property type="match status" value="1"/>
</dbReference>
<evidence type="ECO:0000256" key="5">
    <source>
        <dbReference type="ARBA" id="ARBA00023136"/>
    </source>
</evidence>
<dbReference type="InterPro" id="IPR024923">
    <property type="entry name" value="PG_synth_SpoVB"/>
</dbReference>
<feature type="transmembrane region" description="Helical" evidence="6">
    <location>
        <begin position="238"/>
        <end position="258"/>
    </location>
</feature>
<feature type="transmembrane region" description="Helical" evidence="6">
    <location>
        <begin position="89"/>
        <end position="115"/>
    </location>
</feature>
<feature type="transmembrane region" description="Helical" evidence="6">
    <location>
        <begin position="12"/>
        <end position="31"/>
    </location>
</feature>
<dbReference type="InterPro" id="IPR002797">
    <property type="entry name" value="Polysacc_synth"/>
</dbReference>
<evidence type="ECO:0000313" key="7">
    <source>
        <dbReference type="EMBL" id="PXV89193.1"/>
    </source>
</evidence>
<evidence type="ECO:0000256" key="2">
    <source>
        <dbReference type="ARBA" id="ARBA00022475"/>
    </source>
</evidence>
<dbReference type="PANTHER" id="PTHR30250:SF21">
    <property type="entry name" value="LIPID II FLIPPASE MURJ"/>
    <property type="match status" value="1"/>
</dbReference>
<feature type="transmembrane region" description="Helical" evidence="6">
    <location>
        <begin position="429"/>
        <end position="452"/>
    </location>
</feature>
<feature type="transmembrane region" description="Helical" evidence="6">
    <location>
        <begin position="367"/>
        <end position="390"/>
    </location>
</feature>
<evidence type="ECO:0000313" key="8">
    <source>
        <dbReference type="Proteomes" id="UP000247523"/>
    </source>
</evidence>
<keyword evidence="3 6" id="KW-0812">Transmembrane</keyword>
<evidence type="ECO:0000256" key="4">
    <source>
        <dbReference type="ARBA" id="ARBA00022989"/>
    </source>
</evidence>
<dbReference type="Proteomes" id="UP000247523">
    <property type="component" value="Unassembled WGS sequence"/>
</dbReference>
<organism evidence="7 8">
    <name type="scientific">Lachnotalea glycerini</name>
    <dbReference type="NCBI Taxonomy" id="1763509"/>
    <lineage>
        <taxon>Bacteria</taxon>
        <taxon>Bacillati</taxon>
        <taxon>Bacillota</taxon>
        <taxon>Clostridia</taxon>
        <taxon>Lachnospirales</taxon>
        <taxon>Lachnospiraceae</taxon>
        <taxon>Lachnotalea</taxon>
    </lineage>
</organism>
<protein>
    <submittedName>
        <fullName evidence="7">Stage V sporulation protein B</fullName>
    </submittedName>
</protein>
<name>A0A318EV12_9FIRM</name>
<feature type="transmembrane region" description="Helical" evidence="6">
    <location>
        <begin position="187"/>
        <end position="214"/>
    </location>
</feature>
<reference evidence="7 8" key="1">
    <citation type="submission" date="2018-05" db="EMBL/GenBank/DDBJ databases">
        <title>Genomic Encyclopedia of Type Strains, Phase IV (KMG-IV): sequencing the most valuable type-strain genomes for metagenomic binning, comparative biology and taxonomic classification.</title>
        <authorList>
            <person name="Goeker M."/>
        </authorList>
    </citation>
    <scope>NUCLEOTIDE SEQUENCE [LARGE SCALE GENOMIC DNA]</scope>
    <source>
        <strain evidence="7 8">DSM 28816</strain>
    </source>
</reference>
<evidence type="ECO:0000256" key="3">
    <source>
        <dbReference type="ARBA" id="ARBA00022692"/>
    </source>
</evidence>
<comment type="caution">
    <text evidence="7">The sequence shown here is derived from an EMBL/GenBank/DDBJ whole genome shotgun (WGS) entry which is preliminary data.</text>
</comment>
<dbReference type="GO" id="GO:0005886">
    <property type="term" value="C:plasma membrane"/>
    <property type="evidence" value="ECO:0007669"/>
    <property type="project" value="UniProtKB-SubCell"/>
</dbReference>
<feature type="transmembrane region" description="Helical" evidence="6">
    <location>
        <begin position="334"/>
        <end position="361"/>
    </location>
</feature>
<keyword evidence="5 6" id="KW-0472">Membrane</keyword>
<keyword evidence="2" id="KW-1003">Cell membrane</keyword>
<dbReference type="InterPro" id="IPR050833">
    <property type="entry name" value="Poly_Biosynth_Transport"/>
</dbReference>
<dbReference type="Pfam" id="PF01943">
    <property type="entry name" value="Polysacc_synt"/>
    <property type="match status" value="1"/>
</dbReference>
<feature type="transmembrane region" description="Helical" evidence="6">
    <location>
        <begin position="464"/>
        <end position="483"/>
    </location>
</feature>
<gene>
    <name evidence="7" type="ORF">C8E03_107170</name>
</gene>
<dbReference type="PANTHER" id="PTHR30250">
    <property type="entry name" value="PST FAMILY PREDICTED COLANIC ACID TRANSPORTER"/>
    <property type="match status" value="1"/>
</dbReference>
<feature type="transmembrane region" description="Helical" evidence="6">
    <location>
        <begin position="51"/>
        <end position="69"/>
    </location>
</feature>
<feature type="transmembrane region" description="Helical" evidence="6">
    <location>
        <begin position="293"/>
        <end position="322"/>
    </location>
</feature>
<dbReference type="AlphaFoldDB" id="A0A318EV12"/>
<comment type="subcellular location">
    <subcellularLocation>
        <location evidence="1">Cell membrane</location>
        <topology evidence="1">Multi-pass membrane protein</topology>
    </subcellularLocation>
</comment>
<evidence type="ECO:0000256" key="6">
    <source>
        <dbReference type="SAM" id="Phobius"/>
    </source>
</evidence>
<dbReference type="EMBL" id="QICS01000007">
    <property type="protein sequence ID" value="PXV89193.1"/>
    <property type="molecule type" value="Genomic_DNA"/>
</dbReference>
<sequence length="542" mass="59153">MSKQPDKNNFVKQAGILATAGIICRIIGILYRRPLTSLLGLEGLGYYSMAYNIYTMILLISSYSIPSAISKEISRKLIIKDFKNAQRIFYAALIYVCIVGGLASLFTFFGANLLVEENSIIVLKVFAPTIFLSSLLGVLRGYFQAQSTMVPTSISQILEQIFNAVISISAAYFLMKSVSHADTTTQAIYGAAGSAVGTGCGVVLALLFMMLVYLKNKNRIHKQMQQCSNIQLQPYREIFRNIIFTVTPIILSTFIYNLSTSLNQTLYTKILIYFKGFQEEIVSIRYGVFSGEAIVIANIPIALASAMAASILPGISGAFALGDNKGAIQKTDVAIRYGMLISIPSAVGLFALAKPIVLILFPQKATIWQASALVACLSITVVFYSLSTITNAVLQGIGKVNIPVLNALISLIIQAIVLITLLFTTKLDLFILAIAAIVYSFFMCVLNGISLRKELSYQINLKKCFLIPFSAASIMGVLAYFLYNGLYFITKINVVSLFATIAIAAAIYLILLFHLGGIDKSELETLPFGKKIKAFTKNDGSE</sequence>
<feature type="transmembrane region" description="Helical" evidence="6">
    <location>
        <begin position="155"/>
        <end position="175"/>
    </location>
</feature>